<dbReference type="SUPFAM" id="SSF53383">
    <property type="entry name" value="PLP-dependent transferases"/>
    <property type="match status" value="1"/>
</dbReference>
<dbReference type="RefSeq" id="WP_040745928.1">
    <property type="nucleotide sequence ID" value="NZ_JACHIT010000001.1"/>
</dbReference>
<dbReference type="CDD" id="cd00616">
    <property type="entry name" value="AHBA_syn"/>
    <property type="match status" value="1"/>
</dbReference>
<comment type="caution">
    <text evidence="5">The sequence shown here is derived from an EMBL/GenBank/DDBJ whole genome shotgun (WGS) entry which is preliminary data.</text>
</comment>
<dbReference type="PANTHER" id="PTHR30244:SF34">
    <property type="entry name" value="DTDP-4-AMINO-4,6-DIDEOXYGALACTOSE TRANSAMINASE"/>
    <property type="match status" value="1"/>
</dbReference>
<keyword evidence="6" id="KW-1185">Reference proteome</keyword>
<dbReference type="InterPro" id="IPR015421">
    <property type="entry name" value="PyrdxlP-dep_Trfase_major"/>
</dbReference>
<evidence type="ECO:0000313" key="5">
    <source>
        <dbReference type="EMBL" id="MBB5912788.1"/>
    </source>
</evidence>
<sequence>MSSSLALLGGKPMIADNGPHFSWPPITGSTAEAVLDQLNEGVSIYDRSGIVARLEDALRGYFGTRYAVLTGSGTAALYSMYAACGIGPDDEVIVPAYTFFATVTPLLHLGAVPVLADCDTNGNLDPHDIPRRITENTKAIVVQHMWGNPAQIGSLRSLAEVYGLQLLEDASHAHGAMIGNQRIGTFGRASAFSMNGPKPLSAGEGGFILTDDEQVYYRILLHGQYNKRCREEIPVSFSLSRYSVTGMGLKHRIHPMGAALALEQLGRLDEYLEGRANIAERICAGLEDLDGIVMPHRDTGIRSSWYGLIIRNEEQELGVPPERLYEALKAEGCIEVDRPGSTCPLNLLPLFQEPGPLFPQYERTLNYRPGDFPQAEHVHRTTFKLPVWHRDQDLPIAMRYVDAFRKVIHHVDELKG</sequence>
<evidence type="ECO:0000256" key="4">
    <source>
        <dbReference type="RuleBase" id="RU004508"/>
    </source>
</evidence>
<dbReference type="GO" id="GO:0000271">
    <property type="term" value="P:polysaccharide biosynthetic process"/>
    <property type="evidence" value="ECO:0007669"/>
    <property type="project" value="TreeGrafter"/>
</dbReference>
<organism evidence="5 6">
    <name type="scientific">Nocardia transvalensis</name>
    <dbReference type="NCBI Taxonomy" id="37333"/>
    <lineage>
        <taxon>Bacteria</taxon>
        <taxon>Bacillati</taxon>
        <taxon>Actinomycetota</taxon>
        <taxon>Actinomycetes</taxon>
        <taxon>Mycobacteriales</taxon>
        <taxon>Nocardiaceae</taxon>
        <taxon>Nocardia</taxon>
    </lineage>
</organism>
<dbReference type="AlphaFoldDB" id="A0A7W9PBT6"/>
<feature type="modified residue" description="N6-(pyridoxal phosphate)lysine" evidence="3">
    <location>
        <position position="198"/>
    </location>
</feature>
<evidence type="ECO:0000256" key="3">
    <source>
        <dbReference type="PIRSR" id="PIRSR000390-2"/>
    </source>
</evidence>
<dbReference type="InterPro" id="IPR015422">
    <property type="entry name" value="PyrdxlP-dep_Trfase_small"/>
</dbReference>
<dbReference type="Proteomes" id="UP000540412">
    <property type="component" value="Unassembled WGS sequence"/>
</dbReference>
<feature type="active site" description="Proton acceptor" evidence="2">
    <location>
        <position position="198"/>
    </location>
</feature>
<accession>A0A7W9PBT6</accession>
<dbReference type="GO" id="GO:0030170">
    <property type="term" value="F:pyridoxal phosphate binding"/>
    <property type="evidence" value="ECO:0007669"/>
    <property type="project" value="TreeGrafter"/>
</dbReference>
<proteinExistence type="inferred from homology"/>
<dbReference type="PANTHER" id="PTHR30244">
    <property type="entry name" value="TRANSAMINASE"/>
    <property type="match status" value="1"/>
</dbReference>
<comment type="cofactor">
    <cofactor evidence="1">
        <name>pyridoxal 5'-phosphate</name>
        <dbReference type="ChEBI" id="CHEBI:597326"/>
    </cofactor>
</comment>
<dbReference type="PIRSF" id="PIRSF000390">
    <property type="entry name" value="PLP_StrS"/>
    <property type="match status" value="1"/>
</dbReference>
<gene>
    <name evidence="5" type="ORF">BJY24_001655</name>
</gene>
<dbReference type="Gene3D" id="3.90.1150.10">
    <property type="entry name" value="Aspartate Aminotransferase, domain 1"/>
    <property type="match status" value="1"/>
</dbReference>
<keyword evidence="3 4" id="KW-0663">Pyridoxal phosphate</keyword>
<dbReference type="InterPro" id="IPR000653">
    <property type="entry name" value="DegT/StrS_aminotransferase"/>
</dbReference>
<reference evidence="5 6" key="1">
    <citation type="submission" date="2020-08" db="EMBL/GenBank/DDBJ databases">
        <title>Sequencing the genomes of 1000 actinobacteria strains.</title>
        <authorList>
            <person name="Klenk H.-P."/>
        </authorList>
    </citation>
    <scope>NUCLEOTIDE SEQUENCE [LARGE SCALE GENOMIC DNA]</scope>
    <source>
        <strain evidence="5 6">DSM 43582</strain>
    </source>
</reference>
<dbReference type="Pfam" id="PF01041">
    <property type="entry name" value="DegT_DnrJ_EryC1"/>
    <property type="match status" value="1"/>
</dbReference>
<evidence type="ECO:0000313" key="6">
    <source>
        <dbReference type="Proteomes" id="UP000540412"/>
    </source>
</evidence>
<evidence type="ECO:0000256" key="2">
    <source>
        <dbReference type="PIRSR" id="PIRSR000390-1"/>
    </source>
</evidence>
<dbReference type="Gene3D" id="3.40.640.10">
    <property type="entry name" value="Type I PLP-dependent aspartate aminotransferase-like (Major domain)"/>
    <property type="match status" value="1"/>
</dbReference>
<dbReference type="EMBL" id="JACHIT010000001">
    <property type="protein sequence ID" value="MBB5912788.1"/>
    <property type="molecule type" value="Genomic_DNA"/>
</dbReference>
<protein>
    <submittedName>
        <fullName evidence="5">dTDP-4-amino-4,6-dideoxygalactose transaminase</fullName>
    </submittedName>
</protein>
<evidence type="ECO:0000256" key="1">
    <source>
        <dbReference type="ARBA" id="ARBA00001933"/>
    </source>
</evidence>
<dbReference type="GO" id="GO:0008483">
    <property type="term" value="F:transaminase activity"/>
    <property type="evidence" value="ECO:0007669"/>
    <property type="project" value="TreeGrafter"/>
</dbReference>
<name>A0A7W9PBT6_9NOCA</name>
<comment type="similarity">
    <text evidence="4">Belongs to the DegT/DnrJ/EryC1 family.</text>
</comment>
<dbReference type="InterPro" id="IPR015424">
    <property type="entry name" value="PyrdxlP-dep_Trfase"/>
</dbReference>